<evidence type="ECO:0008006" key="4">
    <source>
        <dbReference type="Google" id="ProtNLM"/>
    </source>
</evidence>
<name>A0ABT5KXW4_9ALTE</name>
<sequence length="174" mass="19295">MPIFMRAAIALTVLAMVLVAPAAQAFTLTLSKQQLNVMVRAVFPQQRTFDNIEFTFSDPQVDLDPLEDELMVLVTVLAVQNGQRLRATAEIAGQVSYHGQLAQLQIKQPRLDKLTIDDNQAMVADSLITGIKRLEGKRMPLILLVDFAQLDLAAWGLSTPRRIEITSQGLLIEI</sequence>
<dbReference type="RefSeq" id="WP_273638043.1">
    <property type="nucleotide sequence ID" value="NZ_JAQQXP010000001.1"/>
</dbReference>
<dbReference type="Gene3D" id="3.15.10.40">
    <property type="entry name" value="Uncharacterised protein PF07273, DUF1439"/>
    <property type="match status" value="1"/>
</dbReference>
<accession>A0ABT5KXW4</accession>
<dbReference type="EMBL" id="JAQQXP010000001">
    <property type="protein sequence ID" value="MDC8829591.1"/>
    <property type="molecule type" value="Genomic_DNA"/>
</dbReference>
<comment type="caution">
    <text evidence="2">The sequence shown here is derived from an EMBL/GenBank/DDBJ whole genome shotgun (WGS) entry which is preliminary data.</text>
</comment>
<reference evidence="2 3" key="1">
    <citation type="submission" date="2022-10" db="EMBL/GenBank/DDBJ databases">
        <title>Alteromonas sp. chi3 Genome sequencing.</title>
        <authorList>
            <person name="Park S."/>
        </authorList>
    </citation>
    <scope>NUCLEOTIDE SEQUENCE [LARGE SCALE GENOMIC DNA]</scope>
    <source>
        <strain evidence="3">chi3</strain>
    </source>
</reference>
<evidence type="ECO:0000313" key="3">
    <source>
        <dbReference type="Proteomes" id="UP001218788"/>
    </source>
</evidence>
<proteinExistence type="predicted"/>
<organism evidence="2 3">
    <name type="scientific">Alteromonas gilva</name>
    <dbReference type="NCBI Taxonomy" id="2987522"/>
    <lineage>
        <taxon>Bacteria</taxon>
        <taxon>Pseudomonadati</taxon>
        <taxon>Pseudomonadota</taxon>
        <taxon>Gammaproteobacteria</taxon>
        <taxon>Alteromonadales</taxon>
        <taxon>Alteromonadaceae</taxon>
        <taxon>Alteromonas/Salinimonas group</taxon>
        <taxon>Alteromonas</taxon>
    </lineage>
</organism>
<evidence type="ECO:0000256" key="1">
    <source>
        <dbReference type="SAM" id="SignalP"/>
    </source>
</evidence>
<gene>
    <name evidence="2" type="ORF">OIK42_02335</name>
</gene>
<keyword evidence="3" id="KW-1185">Reference proteome</keyword>
<dbReference type="Proteomes" id="UP001218788">
    <property type="component" value="Unassembled WGS sequence"/>
</dbReference>
<evidence type="ECO:0000313" key="2">
    <source>
        <dbReference type="EMBL" id="MDC8829591.1"/>
    </source>
</evidence>
<protein>
    <recommendedName>
        <fullName evidence="4">DUF1439 domain-containing protein</fullName>
    </recommendedName>
</protein>
<feature type="signal peptide" evidence="1">
    <location>
        <begin position="1"/>
        <end position="25"/>
    </location>
</feature>
<feature type="chain" id="PRO_5046822783" description="DUF1439 domain-containing protein" evidence="1">
    <location>
        <begin position="26"/>
        <end position="174"/>
    </location>
</feature>
<keyword evidence="1" id="KW-0732">Signal</keyword>